<dbReference type="PANTHER" id="PTHR23416:SF78">
    <property type="entry name" value="LIPOPOLYSACCHARIDE BIOSYNTHESIS O-ACETYL TRANSFERASE WBBJ-RELATED"/>
    <property type="match status" value="1"/>
</dbReference>
<protein>
    <submittedName>
        <fullName evidence="1">Acetyltransferase-like isoleucine patch superfamily enzyme</fullName>
    </submittedName>
</protein>
<name>A0A7W8HBS5_9FIRM</name>
<organism evidence="1 2">
    <name type="scientific">Catenibacillus scindens</name>
    <dbReference type="NCBI Taxonomy" id="673271"/>
    <lineage>
        <taxon>Bacteria</taxon>
        <taxon>Bacillati</taxon>
        <taxon>Bacillota</taxon>
        <taxon>Clostridia</taxon>
        <taxon>Lachnospirales</taxon>
        <taxon>Lachnospiraceae</taxon>
        <taxon>Catenibacillus</taxon>
    </lineage>
</organism>
<dbReference type="SUPFAM" id="SSF51161">
    <property type="entry name" value="Trimeric LpxA-like enzymes"/>
    <property type="match status" value="1"/>
</dbReference>
<evidence type="ECO:0000313" key="2">
    <source>
        <dbReference type="Proteomes" id="UP000543642"/>
    </source>
</evidence>
<accession>A0A7W8HBS5</accession>
<dbReference type="Proteomes" id="UP000543642">
    <property type="component" value="Unassembled WGS sequence"/>
</dbReference>
<dbReference type="InterPro" id="IPR011004">
    <property type="entry name" value="Trimer_LpxA-like_sf"/>
</dbReference>
<comment type="caution">
    <text evidence="1">The sequence shown here is derived from an EMBL/GenBank/DDBJ whole genome shotgun (WGS) entry which is preliminary data.</text>
</comment>
<dbReference type="GO" id="GO:0016740">
    <property type="term" value="F:transferase activity"/>
    <property type="evidence" value="ECO:0007669"/>
    <property type="project" value="UniProtKB-KW"/>
</dbReference>
<proteinExistence type="predicted"/>
<dbReference type="InterPro" id="IPR051159">
    <property type="entry name" value="Hexapeptide_acetyltransf"/>
</dbReference>
<gene>
    <name evidence="1" type="ORF">HNP82_002526</name>
</gene>
<dbReference type="RefSeq" id="WP_183775287.1">
    <property type="nucleotide sequence ID" value="NZ_JACHFW010000011.1"/>
</dbReference>
<keyword evidence="2" id="KW-1185">Reference proteome</keyword>
<evidence type="ECO:0000313" key="1">
    <source>
        <dbReference type="EMBL" id="MBB5265380.1"/>
    </source>
</evidence>
<reference evidence="1 2" key="1">
    <citation type="submission" date="2020-08" db="EMBL/GenBank/DDBJ databases">
        <title>Genomic Encyclopedia of Type Strains, Phase IV (KMG-IV): sequencing the most valuable type-strain genomes for metagenomic binning, comparative biology and taxonomic classification.</title>
        <authorList>
            <person name="Goeker M."/>
        </authorList>
    </citation>
    <scope>NUCLEOTIDE SEQUENCE [LARGE SCALE GENOMIC DNA]</scope>
    <source>
        <strain evidence="1 2">DSM 106146</strain>
    </source>
</reference>
<dbReference type="PANTHER" id="PTHR23416">
    <property type="entry name" value="SIALIC ACID SYNTHASE-RELATED"/>
    <property type="match status" value="1"/>
</dbReference>
<dbReference type="AlphaFoldDB" id="A0A7W8HBS5"/>
<dbReference type="EMBL" id="JACHFW010000011">
    <property type="protein sequence ID" value="MBB5265380.1"/>
    <property type="molecule type" value="Genomic_DNA"/>
</dbReference>
<sequence>MGYRSFIGAMDSIVIGNDVIISSDVRIFDNNNHPTEPDLRRQMSHSDFYGELWTWKYAAHKAVEIGDNVWLGEYSAILKGVSIGGGGYRCQSQCSN</sequence>
<dbReference type="Gene3D" id="2.160.10.10">
    <property type="entry name" value="Hexapeptide repeat proteins"/>
    <property type="match status" value="1"/>
</dbReference>
<keyword evidence="1" id="KW-0808">Transferase</keyword>